<accession>A0A9P4RCI9</accession>
<feature type="non-terminal residue" evidence="3">
    <location>
        <position position="681"/>
    </location>
</feature>
<dbReference type="OrthoDB" id="5986190at2759"/>
<dbReference type="SUPFAM" id="SSF52540">
    <property type="entry name" value="P-loop containing nucleoside triphosphate hydrolases"/>
    <property type="match status" value="1"/>
</dbReference>
<dbReference type="Gene3D" id="1.25.40.10">
    <property type="entry name" value="Tetratricopeptide repeat domain"/>
    <property type="match status" value="1"/>
</dbReference>
<dbReference type="PANTHER" id="PTHR10622">
    <property type="entry name" value="HET DOMAIN-CONTAINING PROTEIN"/>
    <property type="match status" value="1"/>
</dbReference>
<keyword evidence="4" id="KW-1185">Reference proteome</keyword>
<dbReference type="InterPro" id="IPR027417">
    <property type="entry name" value="P-loop_NTPase"/>
</dbReference>
<comment type="caution">
    <text evidence="3">The sequence shown here is derived from an EMBL/GenBank/DDBJ whole genome shotgun (WGS) entry which is preliminary data.</text>
</comment>
<feature type="region of interest" description="Disordered" evidence="1">
    <location>
        <begin position="473"/>
        <end position="492"/>
    </location>
</feature>
<name>A0A9P4RCI9_9PLEO</name>
<dbReference type="InterPro" id="IPR010730">
    <property type="entry name" value="HET"/>
</dbReference>
<dbReference type="SMART" id="SM00382">
    <property type="entry name" value="AAA"/>
    <property type="match status" value="1"/>
</dbReference>
<dbReference type="InterPro" id="IPR011990">
    <property type="entry name" value="TPR-like_helical_dom_sf"/>
</dbReference>
<evidence type="ECO:0000313" key="3">
    <source>
        <dbReference type="EMBL" id="KAF2740962.1"/>
    </source>
</evidence>
<gene>
    <name evidence="3" type="ORF">EJ04DRAFT_507403</name>
</gene>
<dbReference type="Proteomes" id="UP000799444">
    <property type="component" value="Unassembled WGS sequence"/>
</dbReference>
<evidence type="ECO:0000256" key="1">
    <source>
        <dbReference type="SAM" id="MobiDB-lite"/>
    </source>
</evidence>
<dbReference type="Pfam" id="PF06985">
    <property type="entry name" value="HET"/>
    <property type="match status" value="1"/>
</dbReference>
<sequence>MRLLHFNGERLVSTDYRGKTIPLYAILSHRWGDSEVLYEDLAAGTYKDKAGYQKIEFCAAQAAQDQLQYFWVDTCCIDKWNLRERSKAINSMFRWYKGATRCYVFLPDVSTAADAPQSAWEASFLASEWFERGWTLQELIAPASVEFFSCEGRWIGDKTTLEPLVHAKTGIPVRALRNGPLDEFTINERRDWAKNRKTTEEEDAIYCLLGILDIVIPAAYGEGKERAWRRLQTELEAAGSAPSIILFSQNDQFVGRESQLTELEAKLFEYNRATKMAIVGPPGTGKSQLALETAHRARQRNRNCCIFWIDASDTDSLYRSYESIAQKLGIPGWDDEKTDSRQLVKAYLGGNGERQYLLVFDNVDNISLGSTDLSDYVPQSEQCAVLYTTTNRDTAKELAAPNVLKLKEMSLSTAQRMLANHIRAPLSPSEQQEAQLLLHELSHLPLAIVQAAAYINIRGITLQQYRSLVARQRESVPGHDSELPENGPQEHDITGPVATTLLISLDQLRGDNNLATVYLSLAACVDRKDIPLDLLPAASPRQREEVVKVLSGYGLVTRRPAESSLDLHQLVHHALREWLQRQGQLDEWTGNAFKELYRVFPDNDHSSRSKWRRLLPHAKYVLTHSSAEKEGGDRLELVRKCAMALYNDGRWTEAEQLEVQVMETSSRVLGDEHPDTLTSMA</sequence>
<evidence type="ECO:0000259" key="2">
    <source>
        <dbReference type="SMART" id="SM00382"/>
    </source>
</evidence>
<organism evidence="3 4">
    <name type="scientific">Polyplosphaeria fusca</name>
    <dbReference type="NCBI Taxonomy" id="682080"/>
    <lineage>
        <taxon>Eukaryota</taxon>
        <taxon>Fungi</taxon>
        <taxon>Dikarya</taxon>
        <taxon>Ascomycota</taxon>
        <taxon>Pezizomycotina</taxon>
        <taxon>Dothideomycetes</taxon>
        <taxon>Pleosporomycetidae</taxon>
        <taxon>Pleosporales</taxon>
        <taxon>Tetraplosphaeriaceae</taxon>
        <taxon>Polyplosphaeria</taxon>
    </lineage>
</organism>
<dbReference type="AlphaFoldDB" id="A0A9P4RCI9"/>
<dbReference type="Pfam" id="PF00931">
    <property type="entry name" value="NB-ARC"/>
    <property type="match status" value="1"/>
</dbReference>
<evidence type="ECO:0000313" key="4">
    <source>
        <dbReference type="Proteomes" id="UP000799444"/>
    </source>
</evidence>
<reference evidence="3" key="1">
    <citation type="journal article" date="2020" name="Stud. Mycol.">
        <title>101 Dothideomycetes genomes: a test case for predicting lifestyles and emergence of pathogens.</title>
        <authorList>
            <person name="Haridas S."/>
            <person name="Albert R."/>
            <person name="Binder M."/>
            <person name="Bloem J."/>
            <person name="Labutti K."/>
            <person name="Salamov A."/>
            <person name="Andreopoulos B."/>
            <person name="Baker S."/>
            <person name="Barry K."/>
            <person name="Bills G."/>
            <person name="Bluhm B."/>
            <person name="Cannon C."/>
            <person name="Castanera R."/>
            <person name="Culley D."/>
            <person name="Daum C."/>
            <person name="Ezra D."/>
            <person name="Gonzalez J."/>
            <person name="Henrissat B."/>
            <person name="Kuo A."/>
            <person name="Liang C."/>
            <person name="Lipzen A."/>
            <person name="Lutzoni F."/>
            <person name="Magnuson J."/>
            <person name="Mondo S."/>
            <person name="Nolan M."/>
            <person name="Ohm R."/>
            <person name="Pangilinan J."/>
            <person name="Park H.-J."/>
            <person name="Ramirez L."/>
            <person name="Alfaro M."/>
            <person name="Sun H."/>
            <person name="Tritt A."/>
            <person name="Yoshinaga Y."/>
            <person name="Zwiers L.-H."/>
            <person name="Turgeon B."/>
            <person name="Goodwin S."/>
            <person name="Spatafora J."/>
            <person name="Crous P."/>
            <person name="Grigoriev I."/>
        </authorList>
    </citation>
    <scope>NUCLEOTIDE SEQUENCE</scope>
    <source>
        <strain evidence="3">CBS 125425</strain>
    </source>
</reference>
<dbReference type="PANTHER" id="PTHR10622:SF11">
    <property type="entry name" value="HET-DOMAIN-CONTAINING PROTEIN"/>
    <property type="match status" value="1"/>
</dbReference>
<dbReference type="InterPro" id="IPR002182">
    <property type="entry name" value="NB-ARC"/>
</dbReference>
<dbReference type="InterPro" id="IPR003593">
    <property type="entry name" value="AAA+_ATPase"/>
</dbReference>
<dbReference type="GO" id="GO:0043531">
    <property type="term" value="F:ADP binding"/>
    <property type="evidence" value="ECO:0007669"/>
    <property type="project" value="InterPro"/>
</dbReference>
<dbReference type="EMBL" id="ML996098">
    <property type="protein sequence ID" value="KAF2740962.1"/>
    <property type="molecule type" value="Genomic_DNA"/>
</dbReference>
<dbReference type="Pfam" id="PF13374">
    <property type="entry name" value="TPR_10"/>
    <property type="match status" value="1"/>
</dbReference>
<feature type="domain" description="AAA+ ATPase" evidence="2">
    <location>
        <begin position="272"/>
        <end position="413"/>
    </location>
</feature>
<dbReference type="Gene3D" id="3.40.50.300">
    <property type="entry name" value="P-loop containing nucleotide triphosphate hydrolases"/>
    <property type="match status" value="1"/>
</dbReference>
<protein>
    <submittedName>
        <fullName evidence="3">HET-domain-containing protein</fullName>
    </submittedName>
</protein>
<proteinExistence type="predicted"/>